<feature type="region of interest" description="Disordered" evidence="1">
    <location>
        <begin position="127"/>
        <end position="164"/>
    </location>
</feature>
<name>A0A1G7QLE9_9BACT</name>
<dbReference type="Pfam" id="PF18979">
    <property type="entry name" value="DUF5715"/>
    <property type="match status" value="1"/>
</dbReference>
<dbReference type="InterPro" id="IPR043769">
    <property type="entry name" value="DUF5715"/>
</dbReference>
<dbReference type="Proteomes" id="UP000182427">
    <property type="component" value="Chromosome I"/>
</dbReference>
<feature type="compositionally biased region" description="Basic and acidic residues" evidence="1">
    <location>
        <begin position="295"/>
        <end position="309"/>
    </location>
</feature>
<evidence type="ECO:0000256" key="1">
    <source>
        <dbReference type="SAM" id="MobiDB-lite"/>
    </source>
</evidence>
<sequence length="651" mass="69699">MFDSPRPANGMPATPNGTVSRSLSVRTVALALAATLLPTLSYAATRHTAVHPAAKQVKTAPAHATTAKSAKAHRNTELDRAEAASRKPVKGRVAKQEVAAKPEAAKPEVAVKKRTGREAIEAARAEVRGAHAASQTKSAPAPEAPVRKATAPVEEASADRATQDRVHAWYKSRSAGSSDETADVAPAKSTVAKAKPVKAVVAPDLATTAHKATVEDFDRALEQQRQAIRTAQAQNMARTTDDDDAAEAATQIPRTAPTARVAAPFVHGDLLAQAADDQPGSLPVQASLPAAKLDRHLEKHPDTKPDAEVLAKTPDGLDSASPSRVRVIAAETASADVPKVNLPKPISIRKDAAPAVVAVKAAAKKPDLDPQTAQALTDATFDDDNDAPAETTRSIKAAPVVRRAVVASDEDAADAAVIPAVKVDLYDTNGRIKMLPAMKGSHEILVHQNQMAVADGLDRIEDDDQLQQMRHYKLLVSLPNNESIMVNDTMPANRRYARPWTVRFLNDLSRAHYARFHTPLVITSAVRTVEFQKHLVRINGNAAPPTGDVASPHLYGQAIDLGKRGMSMTEIAWMRAYLTPVESSGKVDVEEEFQQACFHISVYRRYLGLPPKKNGPAPDALPQRKMELVKASPAPSKRRRHISALLAAGVR</sequence>
<feature type="region of interest" description="Disordered" evidence="1">
    <location>
        <begin position="295"/>
        <end position="323"/>
    </location>
</feature>
<feature type="compositionally biased region" description="Basic and acidic residues" evidence="1">
    <location>
        <begin position="74"/>
        <end position="85"/>
    </location>
</feature>
<feature type="region of interest" description="Disordered" evidence="1">
    <location>
        <begin position="53"/>
        <end position="113"/>
    </location>
</feature>
<dbReference type="RefSeq" id="WP_083346632.1">
    <property type="nucleotide sequence ID" value="NZ_LT629690.1"/>
</dbReference>
<dbReference type="AlphaFoldDB" id="A0A1G7QLE9"/>
<organism evidence="2 3">
    <name type="scientific">Terriglobus roseus</name>
    <dbReference type="NCBI Taxonomy" id="392734"/>
    <lineage>
        <taxon>Bacteria</taxon>
        <taxon>Pseudomonadati</taxon>
        <taxon>Acidobacteriota</taxon>
        <taxon>Terriglobia</taxon>
        <taxon>Terriglobales</taxon>
        <taxon>Acidobacteriaceae</taxon>
        <taxon>Terriglobus</taxon>
    </lineage>
</organism>
<reference evidence="2 3" key="1">
    <citation type="submission" date="2016-10" db="EMBL/GenBank/DDBJ databases">
        <authorList>
            <person name="de Groot N.N."/>
        </authorList>
    </citation>
    <scope>NUCLEOTIDE SEQUENCE [LARGE SCALE GENOMIC DNA]</scope>
    <source>
        <strain evidence="2 3">GAS232</strain>
    </source>
</reference>
<feature type="compositionally biased region" description="Low complexity" evidence="1">
    <location>
        <begin position="58"/>
        <end position="69"/>
    </location>
</feature>
<proteinExistence type="predicted"/>
<dbReference type="InterPro" id="IPR009045">
    <property type="entry name" value="Zn_M74/Hedgehog-like"/>
</dbReference>
<accession>A0A1G7QLE9</accession>
<feature type="compositionally biased region" description="Basic and acidic residues" evidence="1">
    <location>
        <begin position="94"/>
        <end position="113"/>
    </location>
</feature>
<dbReference type="SUPFAM" id="SSF55166">
    <property type="entry name" value="Hedgehog/DD-peptidase"/>
    <property type="match status" value="1"/>
</dbReference>
<keyword evidence="3" id="KW-1185">Reference proteome</keyword>
<dbReference type="OrthoDB" id="105479at2"/>
<evidence type="ECO:0000313" key="3">
    <source>
        <dbReference type="Proteomes" id="UP000182427"/>
    </source>
</evidence>
<gene>
    <name evidence="2" type="ORF">SAMN05444167_3914</name>
</gene>
<dbReference type="EMBL" id="LT629690">
    <property type="protein sequence ID" value="SDF99336.1"/>
    <property type="molecule type" value="Genomic_DNA"/>
</dbReference>
<protein>
    <submittedName>
        <fullName evidence="2">Uncharacterized protein</fullName>
    </submittedName>
</protein>
<evidence type="ECO:0000313" key="2">
    <source>
        <dbReference type="EMBL" id="SDF99336.1"/>
    </source>
</evidence>